<dbReference type="PANTHER" id="PTHR11803">
    <property type="entry name" value="2-IMINOBUTANOATE/2-IMINOPROPANOATE DEAMINASE RIDA"/>
    <property type="match status" value="1"/>
</dbReference>
<dbReference type="GO" id="GO:0019239">
    <property type="term" value="F:deaminase activity"/>
    <property type="evidence" value="ECO:0007669"/>
    <property type="project" value="TreeGrafter"/>
</dbReference>
<name>A0AAN6G4Z9_9BASI</name>
<dbReference type="InterPro" id="IPR035959">
    <property type="entry name" value="RutC-like_sf"/>
</dbReference>
<dbReference type="EMBL" id="JAPDMQ010000706">
    <property type="protein sequence ID" value="KAK0521133.1"/>
    <property type="molecule type" value="Genomic_DNA"/>
</dbReference>
<dbReference type="GO" id="GO:0005829">
    <property type="term" value="C:cytosol"/>
    <property type="evidence" value="ECO:0007669"/>
    <property type="project" value="TreeGrafter"/>
</dbReference>
<keyword evidence="3" id="KW-1185">Reference proteome</keyword>
<gene>
    <name evidence="2" type="ORF">OC842_006879</name>
</gene>
<organism evidence="2 3">
    <name type="scientific">Tilletia horrida</name>
    <dbReference type="NCBI Taxonomy" id="155126"/>
    <lineage>
        <taxon>Eukaryota</taxon>
        <taxon>Fungi</taxon>
        <taxon>Dikarya</taxon>
        <taxon>Basidiomycota</taxon>
        <taxon>Ustilaginomycotina</taxon>
        <taxon>Exobasidiomycetes</taxon>
        <taxon>Tilletiales</taxon>
        <taxon>Tilletiaceae</taxon>
        <taxon>Tilletia</taxon>
    </lineage>
</organism>
<dbReference type="GO" id="GO:0005739">
    <property type="term" value="C:mitochondrion"/>
    <property type="evidence" value="ECO:0007669"/>
    <property type="project" value="TreeGrafter"/>
</dbReference>
<dbReference type="Proteomes" id="UP001176521">
    <property type="component" value="Unassembled WGS sequence"/>
</dbReference>
<evidence type="ECO:0000313" key="2">
    <source>
        <dbReference type="EMBL" id="KAK0521133.1"/>
    </source>
</evidence>
<evidence type="ECO:0000313" key="3">
    <source>
        <dbReference type="Proteomes" id="UP001176521"/>
    </source>
</evidence>
<dbReference type="Gene3D" id="3.30.1330.40">
    <property type="entry name" value="RutC-like"/>
    <property type="match status" value="1"/>
</dbReference>
<dbReference type="InterPro" id="IPR006175">
    <property type="entry name" value="YjgF/YER057c/UK114"/>
</dbReference>
<dbReference type="FunFam" id="3.30.1330.40:FF:000001">
    <property type="entry name" value="L-PSP family endoribonuclease"/>
    <property type="match status" value="1"/>
</dbReference>
<protein>
    <submittedName>
        <fullName evidence="2">Uncharacterized protein</fullName>
    </submittedName>
</protein>
<reference evidence="2" key="1">
    <citation type="journal article" date="2023" name="PhytoFront">
        <title>Draft Genome Resources of Seven Strains of Tilletia horrida, Causal Agent of Kernel Smut of Rice.</title>
        <authorList>
            <person name="Khanal S."/>
            <person name="Antony Babu S."/>
            <person name="Zhou X.G."/>
        </authorList>
    </citation>
    <scope>NUCLEOTIDE SEQUENCE</scope>
    <source>
        <strain evidence="2">TX3</strain>
    </source>
</reference>
<dbReference type="AlphaFoldDB" id="A0AAN6G4Z9"/>
<dbReference type="Pfam" id="PF01042">
    <property type="entry name" value="Ribonuc_L-PSP"/>
    <property type="match status" value="1"/>
</dbReference>
<accession>A0AAN6G4Z9</accession>
<evidence type="ECO:0000256" key="1">
    <source>
        <dbReference type="ARBA" id="ARBA00010552"/>
    </source>
</evidence>
<dbReference type="SUPFAM" id="SSF55298">
    <property type="entry name" value="YjgF-like"/>
    <property type="match status" value="1"/>
</dbReference>
<proteinExistence type="inferred from homology"/>
<dbReference type="CDD" id="cd00448">
    <property type="entry name" value="YjgF_YER057c_UK114_family"/>
    <property type="match status" value="1"/>
</dbReference>
<sequence>MALFAPASTSTSVSALARPCATVRFSRAFSHRAAAAAAVTTVAGPASLGLPARTPRAALRSHLAPLLVGPPASAMQNRMSSSSSTVYQVASTDKAPKAIGPYSQATIHNGLVFCSGCIPFDPVKMECVEGGIEAQTQRALDNLFAVLEASGSDKSHVLKTTVFLKDMNDFAKVNGVYEAAFAPYKPARSAVEVARLPRDVLVEVEAIAAVKA</sequence>
<dbReference type="NCBIfam" id="TIGR00004">
    <property type="entry name" value="Rid family detoxifying hydrolase"/>
    <property type="match status" value="1"/>
</dbReference>
<comment type="caution">
    <text evidence="2">The sequence shown here is derived from an EMBL/GenBank/DDBJ whole genome shotgun (WGS) entry which is preliminary data.</text>
</comment>
<dbReference type="InterPro" id="IPR006056">
    <property type="entry name" value="RidA"/>
</dbReference>
<dbReference type="PANTHER" id="PTHR11803:SF58">
    <property type="entry name" value="PROTEIN HMF1-RELATED"/>
    <property type="match status" value="1"/>
</dbReference>
<comment type="similarity">
    <text evidence="1">Belongs to the RutC family.</text>
</comment>